<evidence type="ECO:0000256" key="4">
    <source>
        <dbReference type="HAMAP-Rule" id="MF_00909"/>
    </source>
</evidence>
<feature type="region of interest" description="Disordered" evidence="7">
    <location>
        <begin position="390"/>
        <end position="431"/>
    </location>
</feature>
<keyword evidence="3 4" id="KW-0342">GTP-binding</keyword>
<evidence type="ECO:0000256" key="7">
    <source>
        <dbReference type="SAM" id="MobiDB-lite"/>
    </source>
</evidence>
<dbReference type="HAMAP" id="MF_00909">
    <property type="entry name" value="FtsZ"/>
    <property type="match status" value="1"/>
</dbReference>
<dbReference type="InterPro" id="IPR045061">
    <property type="entry name" value="FtsZ/CetZ"/>
</dbReference>
<feature type="binding site" evidence="4">
    <location>
        <position position="153"/>
    </location>
    <ligand>
        <name>GTP</name>
        <dbReference type="ChEBI" id="CHEBI:37565"/>
    </ligand>
</feature>
<dbReference type="GO" id="GO:0005525">
    <property type="term" value="F:GTP binding"/>
    <property type="evidence" value="ECO:0007669"/>
    <property type="project" value="UniProtKB-UniRule"/>
</dbReference>
<dbReference type="GO" id="GO:0005737">
    <property type="term" value="C:cytoplasm"/>
    <property type="evidence" value="ECO:0007669"/>
    <property type="project" value="UniProtKB-SubCell"/>
</dbReference>
<dbReference type="SUPFAM" id="SSF52490">
    <property type="entry name" value="Tubulin nucleotide-binding domain-like"/>
    <property type="match status" value="1"/>
</dbReference>
<dbReference type="InterPro" id="IPR024757">
    <property type="entry name" value="FtsZ_C"/>
</dbReference>
<evidence type="ECO:0000256" key="2">
    <source>
        <dbReference type="ARBA" id="ARBA00022741"/>
    </source>
</evidence>
<dbReference type="InterPro" id="IPR020805">
    <property type="entry name" value="Cell_div_FtsZ_CS"/>
</dbReference>
<dbReference type="InterPro" id="IPR018316">
    <property type="entry name" value="Tubulin/FtsZ_2-layer-sand-dom"/>
</dbReference>
<dbReference type="InterPro" id="IPR000158">
    <property type="entry name" value="Cell_div_FtsZ"/>
</dbReference>
<reference evidence="10" key="1">
    <citation type="journal article" date="2005" name="Environ. Microbiol.">
        <title>Genetic and functional properties of uncultivated thermophilic crenarchaeotes from a subsurface gold mine as revealed by analysis of genome fragments.</title>
        <authorList>
            <person name="Nunoura T."/>
            <person name="Hirayama H."/>
            <person name="Takami H."/>
            <person name="Oida H."/>
            <person name="Nishi S."/>
            <person name="Shimamura S."/>
            <person name="Suzuki Y."/>
            <person name="Inagaki F."/>
            <person name="Takai K."/>
            <person name="Nealson K.H."/>
            <person name="Horikoshi K."/>
        </authorList>
    </citation>
    <scope>NUCLEOTIDE SEQUENCE</scope>
</reference>
<evidence type="ECO:0000256" key="5">
    <source>
        <dbReference type="NCBIfam" id="TIGR00065"/>
    </source>
</evidence>
<dbReference type="AlphaFoldDB" id="H5SBM6"/>
<feature type="binding site" evidence="4">
    <location>
        <position position="197"/>
    </location>
    <ligand>
        <name>GTP</name>
        <dbReference type="ChEBI" id="CHEBI:37565"/>
    </ligand>
</feature>
<feature type="compositionally biased region" description="Polar residues" evidence="7">
    <location>
        <begin position="398"/>
        <end position="409"/>
    </location>
</feature>
<feature type="binding site" evidence="4">
    <location>
        <begin position="118"/>
        <end position="120"/>
    </location>
    <ligand>
        <name>GTP</name>
        <dbReference type="ChEBI" id="CHEBI:37565"/>
    </ligand>
</feature>
<name>H5SBM6_9BACT</name>
<dbReference type="SUPFAM" id="SSF55307">
    <property type="entry name" value="Tubulin C-terminal domain-like"/>
    <property type="match status" value="1"/>
</dbReference>
<evidence type="ECO:0000313" key="10">
    <source>
        <dbReference type="EMBL" id="BAL53562.1"/>
    </source>
</evidence>
<dbReference type="PROSITE" id="PS01134">
    <property type="entry name" value="FTSZ_1"/>
    <property type="match status" value="1"/>
</dbReference>
<reference evidence="10" key="2">
    <citation type="journal article" date="2012" name="PLoS ONE">
        <title>A Deeply Branching Thermophilic Bacterium with an Ancient Acetyl-CoA Pathway Dominates a Subsurface Ecosystem.</title>
        <authorList>
            <person name="Takami H."/>
            <person name="Noguchi H."/>
            <person name="Takaki Y."/>
            <person name="Uchiyama I."/>
            <person name="Toyoda A."/>
            <person name="Nishi S."/>
            <person name="Chee G.-J."/>
            <person name="Arai W."/>
            <person name="Nunoura T."/>
            <person name="Itoh T."/>
            <person name="Hattori M."/>
            <person name="Takai K."/>
        </authorList>
    </citation>
    <scope>NUCLEOTIDE SEQUENCE</scope>
</reference>
<dbReference type="SMART" id="SM00864">
    <property type="entry name" value="Tubulin"/>
    <property type="match status" value="1"/>
</dbReference>
<dbReference type="PANTHER" id="PTHR30314:SF3">
    <property type="entry name" value="MITOCHONDRIAL DIVISION PROTEIN FSZA"/>
    <property type="match status" value="1"/>
</dbReference>
<dbReference type="InterPro" id="IPR003008">
    <property type="entry name" value="Tubulin_FtsZ_GTPase"/>
</dbReference>
<evidence type="ECO:0000259" key="8">
    <source>
        <dbReference type="SMART" id="SM00864"/>
    </source>
</evidence>
<keyword evidence="4 6" id="KW-0132">Cell division</keyword>
<feature type="binding site" evidence="4">
    <location>
        <begin position="31"/>
        <end position="35"/>
    </location>
    <ligand>
        <name>GTP</name>
        <dbReference type="ChEBI" id="CHEBI:37565"/>
    </ligand>
</feature>
<proteinExistence type="inferred from homology"/>
<dbReference type="GO" id="GO:0003924">
    <property type="term" value="F:GTPase activity"/>
    <property type="evidence" value="ECO:0007669"/>
    <property type="project" value="UniProtKB-UniRule"/>
</dbReference>
<evidence type="ECO:0000256" key="1">
    <source>
        <dbReference type="ARBA" id="ARBA00009690"/>
    </source>
</evidence>
<dbReference type="Gene3D" id="3.30.1330.20">
    <property type="entry name" value="Tubulin/FtsZ, C-terminal domain"/>
    <property type="match status" value="1"/>
</dbReference>
<feature type="domain" description="Tubulin/FtsZ 2-layer sandwich" evidence="9">
    <location>
        <begin position="217"/>
        <end position="335"/>
    </location>
</feature>
<dbReference type="PANTHER" id="PTHR30314">
    <property type="entry name" value="CELL DIVISION PROTEIN FTSZ-RELATED"/>
    <property type="match status" value="1"/>
</dbReference>
<feature type="domain" description="Tubulin/FtsZ GTPase" evidence="8">
    <location>
        <begin position="23"/>
        <end position="215"/>
    </location>
</feature>
<organism evidence="10">
    <name type="scientific">uncultured Bacteroidota bacterium</name>
    <dbReference type="NCBI Taxonomy" id="152509"/>
    <lineage>
        <taxon>Bacteria</taxon>
        <taxon>Pseudomonadati</taxon>
        <taxon>Bacteroidota</taxon>
        <taxon>environmental samples</taxon>
    </lineage>
</organism>
<dbReference type="FunFam" id="3.40.50.1440:FF:000001">
    <property type="entry name" value="Cell division protein FtsZ"/>
    <property type="match status" value="1"/>
</dbReference>
<keyword evidence="4" id="KW-0963">Cytoplasm</keyword>
<dbReference type="InterPro" id="IPR037103">
    <property type="entry name" value="Tubulin/FtsZ-like_C"/>
</dbReference>
<dbReference type="GO" id="GO:0032153">
    <property type="term" value="C:cell division site"/>
    <property type="evidence" value="ECO:0007669"/>
    <property type="project" value="UniProtKB-UniRule"/>
</dbReference>
<dbReference type="InterPro" id="IPR008280">
    <property type="entry name" value="Tub_FtsZ_C"/>
</dbReference>
<dbReference type="NCBIfam" id="TIGR00065">
    <property type="entry name" value="ftsZ"/>
    <property type="match status" value="1"/>
</dbReference>
<dbReference type="EMBL" id="AP011661">
    <property type="protein sequence ID" value="BAL53562.1"/>
    <property type="molecule type" value="Genomic_DNA"/>
</dbReference>
<comment type="subcellular location">
    <subcellularLocation>
        <location evidence="4">Cytoplasm</location>
    </subcellularLocation>
    <text evidence="4">Assembles at midcell at the inner surface of the cytoplasmic membrane.</text>
</comment>
<evidence type="ECO:0000256" key="3">
    <source>
        <dbReference type="ARBA" id="ARBA00023134"/>
    </source>
</evidence>
<sequence length="431" mass="45471">MQQEHQPFDVRIHLDPQATAGACIRVVGVGGGGSNAVNSMIRRGLTGVDFIVANTDAQALASSPAPTKIQLGKQLTRGLGAGADPTVGQRAVEESIEEVREALQGSDMIFVTAGMGGGTGTGAAPVIAQLGRELGALVVGIVTKPFKWEARRRMQIALEGIELLRRQVDALIVIPNQRLMDIIEPTTSFIEAFQRVDDVLYNATRGIADIISGNGYVNVDFADVRTIMKNKGDAIMGIGSARGEFRAREAAINAINSPLLDGVSIAGAEGVLVNITAREDVSMAEVGEAVQTIEEAAGDQVNLIFGVVFNSDLEDTMMVTVVATGFNHAAAIDSPAAINIQPDQGVSPTVQPQHEEQRIAANGPAIVYPLAEQRTLPEAAPVGHAETAKYNTPAYLRRNSSVPLGSTTPHAGGTESKQPSDKPAFLRRIMD</sequence>
<dbReference type="PRINTS" id="PR00423">
    <property type="entry name" value="CELLDVISFTSZ"/>
</dbReference>
<dbReference type="Gene3D" id="3.40.50.1440">
    <property type="entry name" value="Tubulin/FtsZ, GTPase domain"/>
    <property type="match status" value="1"/>
</dbReference>
<dbReference type="CDD" id="cd02201">
    <property type="entry name" value="FtsZ_type1"/>
    <property type="match status" value="1"/>
</dbReference>
<comment type="similarity">
    <text evidence="1 4 6">Belongs to the FtsZ family.</text>
</comment>
<protein>
    <recommendedName>
        <fullName evidence="4 5">Cell division protein FtsZ</fullName>
    </recommendedName>
</protein>
<dbReference type="GO" id="GO:0000917">
    <property type="term" value="P:division septum assembly"/>
    <property type="evidence" value="ECO:0007669"/>
    <property type="project" value="UniProtKB-KW"/>
</dbReference>
<dbReference type="Pfam" id="PF00091">
    <property type="entry name" value="Tubulin"/>
    <property type="match status" value="1"/>
</dbReference>
<evidence type="ECO:0000256" key="6">
    <source>
        <dbReference type="RuleBase" id="RU000631"/>
    </source>
</evidence>
<keyword evidence="4 6" id="KW-0131">Cell cycle</keyword>
<gene>
    <name evidence="4" type="primary">ftsZ</name>
    <name evidence="10" type="ORF">HGMM_F07E12C09</name>
</gene>
<accession>H5SBM6</accession>
<comment type="function">
    <text evidence="4 6">Essential cell division protein that forms a contractile ring structure (Z ring) at the future cell division site. The regulation of the ring assembly controls the timing and the location of cell division. One of the functions of the FtsZ ring is to recruit other cell division proteins to the septum to produce a new cell wall between the dividing cells. Binds GTP and shows GTPase activity.</text>
</comment>
<dbReference type="PROSITE" id="PS01135">
    <property type="entry name" value="FTSZ_2"/>
    <property type="match status" value="1"/>
</dbReference>
<comment type="subunit">
    <text evidence="4">Homodimer. Polymerizes to form a dynamic ring structure in a strictly GTP-dependent manner. Interacts directly with several other division proteins.</text>
</comment>
<keyword evidence="4 6" id="KW-0717">Septation</keyword>
<keyword evidence="2 4" id="KW-0547">Nucleotide-binding</keyword>
<feature type="binding site" evidence="4">
    <location>
        <position position="149"/>
    </location>
    <ligand>
        <name>GTP</name>
        <dbReference type="ChEBI" id="CHEBI:37565"/>
    </ligand>
</feature>
<evidence type="ECO:0000259" key="9">
    <source>
        <dbReference type="SMART" id="SM00865"/>
    </source>
</evidence>
<dbReference type="GO" id="GO:0051258">
    <property type="term" value="P:protein polymerization"/>
    <property type="evidence" value="ECO:0007669"/>
    <property type="project" value="UniProtKB-UniRule"/>
</dbReference>
<dbReference type="InterPro" id="IPR036525">
    <property type="entry name" value="Tubulin/FtsZ_GTPase_sf"/>
</dbReference>
<dbReference type="SMART" id="SM00865">
    <property type="entry name" value="Tubulin_C"/>
    <property type="match status" value="1"/>
</dbReference>
<dbReference type="Pfam" id="PF12327">
    <property type="entry name" value="FtsZ_C"/>
    <property type="match status" value="1"/>
</dbReference>
<dbReference type="GO" id="GO:0043093">
    <property type="term" value="P:FtsZ-dependent cytokinesis"/>
    <property type="evidence" value="ECO:0007669"/>
    <property type="project" value="UniProtKB-UniRule"/>
</dbReference>